<evidence type="ECO:0000256" key="6">
    <source>
        <dbReference type="ARBA" id="ARBA00023136"/>
    </source>
</evidence>
<evidence type="ECO:0000256" key="4">
    <source>
        <dbReference type="ARBA" id="ARBA00022692"/>
    </source>
</evidence>
<keyword evidence="2" id="KW-0813">Transport</keyword>
<evidence type="ECO:0000256" key="5">
    <source>
        <dbReference type="ARBA" id="ARBA00022989"/>
    </source>
</evidence>
<dbReference type="RefSeq" id="WP_341980802.1">
    <property type="nucleotide sequence ID" value="NZ_JBBYAF010000005.1"/>
</dbReference>
<feature type="transmembrane region" description="Helical" evidence="7">
    <location>
        <begin position="83"/>
        <end position="104"/>
    </location>
</feature>
<dbReference type="SUPFAM" id="SSF161098">
    <property type="entry name" value="MetI-like"/>
    <property type="match status" value="1"/>
</dbReference>
<evidence type="ECO:0000313" key="10">
    <source>
        <dbReference type="Proteomes" id="UP001389717"/>
    </source>
</evidence>
<feature type="transmembrane region" description="Helical" evidence="7">
    <location>
        <begin position="225"/>
        <end position="249"/>
    </location>
</feature>
<sequence>MAKTFMNMVGEILLIIAGIIFISAASALFENQTFSIMSYIKQLGEVFSELLSPHELIYANPISDIERKLFPILLLAFWSSIRIFFLSIVLALAVSIILLIFYFSFNKVFKKGIKSLSFFVGSLPDIFIIVLAQLTVVWFFKQTGILLIDLASVGENQVILLPAITLSVLPAFFFFTNMIQFLREEKGKPYVELASSKGLTHFTILFIHMMRNVLISLTYHGKQIMWMMISNLLILEYLFNVFGLTSFLFTYNKPSIFAMASILLFLPLYIVMKVLQLVISRKTGKEMSI</sequence>
<feature type="transmembrane region" description="Helical" evidence="7">
    <location>
        <begin position="116"/>
        <end position="139"/>
    </location>
</feature>
<keyword evidence="5 7" id="KW-1133">Transmembrane helix</keyword>
<accession>A0ABU9K7N9</accession>
<evidence type="ECO:0000259" key="8">
    <source>
        <dbReference type="Pfam" id="PF00528"/>
    </source>
</evidence>
<proteinExistence type="predicted"/>
<dbReference type="CDD" id="cd06261">
    <property type="entry name" value="TM_PBP2"/>
    <property type="match status" value="1"/>
</dbReference>
<gene>
    <name evidence="9" type="ORF">AAEO50_04320</name>
</gene>
<dbReference type="Pfam" id="PF00528">
    <property type="entry name" value="BPD_transp_1"/>
    <property type="match status" value="1"/>
</dbReference>
<evidence type="ECO:0000256" key="7">
    <source>
        <dbReference type="SAM" id="Phobius"/>
    </source>
</evidence>
<dbReference type="PANTHER" id="PTHR30465:SF44">
    <property type="entry name" value="ABC-TYPE DIPEPTIDE_OLIGOPEPTIDE TRANSPORT SYSTEM, PERMEASE COMPONENT"/>
    <property type="match status" value="1"/>
</dbReference>
<dbReference type="Proteomes" id="UP001389717">
    <property type="component" value="Unassembled WGS sequence"/>
</dbReference>
<reference evidence="9 10" key="1">
    <citation type="submission" date="2024-04" db="EMBL/GenBank/DDBJ databases">
        <title>Bacillus oryzaecorticis sp. nov., a moderately halophilic bacterium isolated from rice husks.</title>
        <authorList>
            <person name="Zhu H.-S."/>
        </authorList>
    </citation>
    <scope>NUCLEOTIDE SEQUENCE [LARGE SCALE GENOMIC DNA]</scope>
    <source>
        <strain evidence="9 10">ZC255</strain>
    </source>
</reference>
<feature type="transmembrane region" description="Helical" evidence="7">
    <location>
        <begin position="159"/>
        <end position="179"/>
    </location>
</feature>
<protein>
    <submittedName>
        <fullName evidence="9">ABC transporter permease subunit</fullName>
    </submittedName>
</protein>
<comment type="caution">
    <text evidence="9">The sequence shown here is derived from an EMBL/GenBank/DDBJ whole genome shotgun (WGS) entry which is preliminary data.</text>
</comment>
<feature type="transmembrane region" description="Helical" evidence="7">
    <location>
        <begin position="12"/>
        <end position="29"/>
    </location>
</feature>
<name>A0ABU9K7N9_9BACI</name>
<evidence type="ECO:0000256" key="1">
    <source>
        <dbReference type="ARBA" id="ARBA00004651"/>
    </source>
</evidence>
<dbReference type="EMBL" id="JBBYAF010000005">
    <property type="protein sequence ID" value="MEL3971497.1"/>
    <property type="molecule type" value="Genomic_DNA"/>
</dbReference>
<comment type="subcellular location">
    <subcellularLocation>
        <location evidence="1">Cell membrane</location>
        <topology evidence="1">Multi-pass membrane protein</topology>
    </subcellularLocation>
</comment>
<evidence type="ECO:0000313" key="9">
    <source>
        <dbReference type="EMBL" id="MEL3971497.1"/>
    </source>
</evidence>
<keyword evidence="6 7" id="KW-0472">Membrane</keyword>
<keyword evidence="10" id="KW-1185">Reference proteome</keyword>
<feature type="domain" description="ABC transmembrane type-1" evidence="8">
    <location>
        <begin position="102"/>
        <end position="283"/>
    </location>
</feature>
<dbReference type="InterPro" id="IPR000515">
    <property type="entry name" value="MetI-like"/>
</dbReference>
<evidence type="ECO:0000256" key="3">
    <source>
        <dbReference type="ARBA" id="ARBA00022475"/>
    </source>
</evidence>
<dbReference type="InterPro" id="IPR035906">
    <property type="entry name" value="MetI-like_sf"/>
</dbReference>
<keyword evidence="4 7" id="KW-0812">Transmembrane</keyword>
<dbReference type="PANTHER" id="PTHR30465">
    <property type="entry name" value="INNER MEMBRANE ABC TRANSPORTER"/>
    <property type="match status" value="1"/>
</dbReference>
<evidence type="ECO:0000256" key="2">
    <source>
        <dbReference type="ARBA" id="ARBA00022448"/>
    </source>
</evidence>
<keyword evidence="3" id="KW-1003">Cell membrane</keyword>
<feature type="transmembrane region" description="Helical" evidence="7">
    <location>
        <begin position="256"/>
        <end position="279"/>
    </location>
</feature>
<dbReference type="Gene3D" id="1.10.3720.10">
    <property type="entry name" value="MetI-like"/>
    <property type="match status" value="1"/>
</dbReference>
<organism evidence="9 10">
    <name type="scientific">Rossellomorea oryzaecorticis</name>
    <dbReference type="NCBI Taxonomy" id="1396505"/>
    <lineage>
        <taxon>Bacteria</taxon>
        <taxon>Bacillati</taxon>
        <taxon>Bacillota</taxon>
        <taxon>Bacilli</taxon>
        <taxon>Bacillales</taxon>
        <taxon>Bacillaceae</taxon>
        <taxon>Rossellomorea</taxon>
    </lineage>
</organism>